<dbReference type="Proteomes" id="UP000180166">
    <property type="component" value="Chromosome"/>
</dbReference>
<dbReference type="RefSeq" id="WP_158660763.1">
    <property type="nucleotide sequence ID" value="NZ_CP017839.1"/>
</dbReference>
<dbReference type="KEGG" id="nsr:NS506_02673"/>
<evidence type="ECO:0000313" key="1">
    <source>
        <dbReference type="EMBL" id="APA96735.1"/>
    </source>
</evidence>
<organism evidence="1 2">
    <name type="scientific">Nocardia seriolae</name>
    <dbReference type="NCBI Taxonomy" id="37332"/>
    <lineage>
        <taxon>Bacteria</taxon>
        <taxon>Bacillati</taxon>
        <taxon>Actinomycetota</taxon>
        <taxon>Actinomycetes</taxon>
        <taxon>Mycobacteriales</taxon>
        <taxon>Nocardiaceae</taxon>
        <taxon>Nocardia</taxon>
    </lineage>
</organism>
<accession>A0ABC8ARA6</accession>
<sequence>MDQDWPDWLRPFVRNGQIAEAGVREAKRRIDAGRIDARDLYRLILTPLRGLDDSNLRRAAMVLVKSRQNLAPSVLNCYSQSVRVPAPRVEITQVRVGHQPIFQAKAVLDCGGRCFESKPVDRQTKRLATHAALVSLLEELANDCEERARGESRPVVLTPNLIEPAIPDAMREMLSKSSELAMLGEVSIPSKCGGSFMRPRLVTGPLPRPLGRRPCGFRS</sequence>
<gene>
    <name evidence="1" type="ORF">NS506_02673</name>
</gene>
<proteinExistence type="predicted"/>
<reference evidence="1 2" key="1">
    <citation type="submission" date="2016-10" db="EMBL/GenBank/DDBJ databases">
        <title>Genome sequence of Nocardia seriolae strain EM150506, isolated from Anguila japonica.</title>
        <authorList>
            <person name="Han H.-J."/>
        </authorList>
    </citation>
    <scope>NUCLEOTIDE SEQUENCE [LARGE SCALE GENOMIC DNA]</scope>
    <source>
        <strain evidence="1 2">EM150506</strain>
    </source>
</reference>
<dbReference type="EMBL" id="CP017839">
    <property type="protein sequence ID" value="APA96735.1"/>
    <property type="molecule type" value="Genomic_DNA"/>
</dbReference>
<protein>
    <submittedName>
        <fullName evidence="1">Uncharacterized protein</fullName>
    </submittedName>
</protein>
<evidence type="ECO:0000313" key="2">
    <source>
        <dbReference type="Proteomes" id="UP000180166"/>
    </source>
</evidence>
<dbReference type="AlphaFoldDB" id="A0ABC8ARA6"/>
<name>A0ABC8ARA6_9NOCA</name>